<proteinExistence type="predicted"/>
<protein>
    <submittedName>
        <fullName evidence="1">Uncharacterized protein</fullName>
    </submittedName>
</protein>
<keyword evidence="2" id="KW-1185">Reference proteome</keyword>
<gene>
    <name evidence="1" type="ORF">PU648_14595</name>
</gene>
<accession>A0ABU3UI14</accession>
<comment type="caution">
    <text evidence="1">The sequence shown here is derived from an EMBL/GenBank/DDBJ whole genome shotgun (WGS) entry which is preliminary data.</text>
</comment>
<dbReference type="RefSeq" id="WP_266941630.1">
    <property type="nucleotide sequence ID" value="NZ_CP107955.1"/>
</dbReference>
<dbReference type="Proteomes" id="UP001257627">
    <property type="component" value="Unassembled WGS sequence"/>
</dbReference>
<name>A0ABU3UI14_9ACTN</name>
<sequence>MNARQHFDFRFLFRTGNTIVELQGAEVTDCAWQFADTFTTEPLGAEC</sequence>
<evidence type="ECO:0000313" key="1">
    <source>
        <dbReference type="EMBL" id="MDU8993539.1"/>
    </source>
</evidence>
<dbReference type="EMBL" id="JARAKF010000001">
    <property type="protein sequence ID" value="MDU8993539.1"/>
    <property type="molecule type" value="Genomic_DNA"/>
</dbReference>
<evidence type="ECO:0000313" key="2">
    <source>
        <dbReference type="Proteomes" id="UP001257627"/>
    </source>
</evidence>
<organism evidence="1 2">
    <name type="scientific">Streptomyces mirabilis</name>
    <dbReference type="NCBI Taxonomy" id="68239"/>
    <lineage>
        <taxon>Bacteria</taxon>
        <taxon>Bacillati</taxon>
        <taxon>Actinomycetota</taxon>
        <taxon>Actinomycetes</taxon>
        <taxon>Kitasatosporales</taxon>
        <taxon>Streptomycetaceae</taxon>
        <taxon>Streptomyces</taxon>
    </lineage>
</organism>
<reference evidence="1 2" key="1">
    <citation type="submission" date="2023-02" db="EMBL/GenBank/DDBJ databases">
        <authorList>
            <person name="Maleckis M."/>
        </authorList>
    </citation>
    <scope>NUCLEOTIDE SEQUENCE [LARGE SCALE GENOMIC DNA]</scope>
    <source>
        <strain evidence="1 2">P8-A2</strain>
    </source>
</reference>